<evidence type="ECO:0000313" key="2">
    <source>
        <dbReference type="Proteomes" id="UP000019473"/>
    </source>
</evidence>
<dbReference type="eggNOG" id="ENOG502SN6Z">
    <property type="taxonomic scope" value="Eukaryota"/>
</dbReference>
<dbReference type="Gene3D" id="3.80.10.10">
    <property type="entry name" value="Ribonuclease Inhibitor"/>
    <property type="match status" value="1"/>
</dbReference>
<protein>
    <recommendedName>
        <fullName evidence="3">F-box domain-containing protein</fullName>
    </recommendedName>
</protein>
<gene>
    <name evidence="1" type="ORF">A1O7_07721</name>
</gene>
<proteinExistence type="predicted"/>
<dbReference type="Proteomes" id="UP000019473">
    <property type="component" value="Unassembled WGS sequence"/>
</dbReference>
<name>W9WFS8_9EURO</name>
<keyword evidence="2" id="KW-1185">Reference proteome</keyword>
<dbReference type="HOGENOM" id="CLU_912159_0_0_1"/>
<dbReference type="InterPro" id="IPR032675">
    <property type="entry name" value="LRR_dom_sf"/>
</dbReference>
<dbReference type="VEuPathDB" id="FungiDB:A1O7_07721"/>
<dbReference type="SUPFAM" id="SSF52047">
    <property type="entry name" value="RNI-like"/>
    <property type="match status" value="1"/>
</dbReference>
<evidence type="ECO:0008006" key="3">
    <source>
        <dbReference type="Google" id="ProtNLM"/>
    </source>
</evidence>
<dbReference type="STRING" id="1182544.W9WFS8"/>
<comment type="caution">
    <text evidence="1">The sequence shown here is derived from an EMBL/GenBank/DDBJ whole genome shotgun (WGS) entry which is preliminary data.</text>
</comment>
<sequence>MACPNLEALTGFYCFYNHTFDRLTHALSTRKQLRLHAWIIAENDDVTARGQTQLPPGLLNDDQSYQFALYHDRWKQLETLLLCSPGGLGVIEHELFIRILYSLPALKNLCVSSFDTDDFHDMTLLSLPPWVTSLRLEECLGVTDTGLTRWAASPNAAQIERLSLLHQNITGLLTISKVFASLGRLAKFTIVQSDVVPSLPKEMRQVVVQPLLASKSLQFLHWDISPPKGGDTDNSVVERGPTTPNMHLALSVSHGGFPHLRRLRAPRDTSPLGILQSVRRVSFKSLPAIEEVELFVCGSSESSKD</sequence>
<dbReference type="OrthoDB" id="3210378at2759"/>
<organism evidence="1 2">
    <name type="scientific">Cladophialophora yegresii CBS 114405</name>
    <dbReference type="NCBI Taxonomy" id="1182544"/>
    <lineage>
        <taxon>Eukaryota</taxon>
        <taxon>Fungi</taxon>
        <taxon>Dikarya</taxon>
        <taxon>Ascomycota</taxon>
        <taxon>Pezizomycotina</taxon>
        <taxon>Eurotiomycetes</taxon>
        <taxon>Chaetothyriomycetidae</taxon>
        <taxon>Chaetothyriales</taxon>
        <taxon>Herpotrichiellaceae</taxon>
        <taxon>Cladophialophora</taxon>
    </lineage>
</organism>
<dbReference type="AlphaFoldDB" id="W9WFS8"/>
<accession>W9WFS8</accession>
<dbReference type="EMBL" id="AMGW01000005">
    <property type="protein sequence ID" value="EXJ57374.1"/>
    <property type="molecule type" value="Genomic_DNA"/>
</dbReference>
<dbReference type="RefSeq" id="XP_007759908.1">
    <property type="nucleotide sequence ID" value="XM_007761718.1"/>
</dbReference>
<evidence type="ECO:0000313" key="1">
    <source>
        <dbReference type="EMBL" id="EXJ57374.1"/>
    </source>
</evidence>
<dbReference type="GeneID" id="19182293"/>
<reference evidence="1 2" key="1">
    <citation type="submission" date="2013-03" db="EMBL/GenBank/DDBJ databases">
        <title>The Genome Sequence of Cladophialophora yegresii CBS 114405.</title>
        <authorList>
            <consortium name="The Broad Institute Genomics Platform"/>
            <person name="Cuomo C."/>
            <person name="de Hoog S."/>
            <person name="Gorbushina A."/>
            <person name="Walker B."/>
            <person name="Young S.K."/>
            <person name="Zeng Q."/>
            <person name="Gargeya S."/>
            <person name="Fitzgerald M."/>
            <person name="Haas B."/>
            <person name="Abouelleil A."/>
            <person name="Allen A.W."/>
            <person name="Alvarado L."/>
            <person name="Arachchi H.M."/>
            <person name="Berlin A.M."/>
            <person name="Chapman S.B."/>
            <person name="Gainer-Dewar J."/>
            <person name="Goldberg J."/>
            <person name="Griggs A."/>
            <person name="Gujja S."/>
            <person name="Hansen M."/>
            <person name="Howarth C."/>
            <person name="Imamovic A."/>
            <person name="Ireland A."/>
            <person name="Larimer J."/>
            <person name="McCowan C."/>
            <person name="Murphy C."/>
            <person name="Pearson M."/>
            <person name="Poon T.W."/>
            <person name="Priest M."/>
            <person name="Roberts A."/>
            <person name="Saif S."/>
            <person name="Shea T."/>
            <person name="Sisk P."/>
            <person name="Sykes S."/>
            <person name="Wortman J."/>
            <person name="Nusbaum C."/>
            <person name="Birren B."/>
        </authorList>
    </citation>
    <scope>NUCLEOTIDE SEQUENCE [LARGE SCALE GENOMIC DNA]</scope>
    <source>
        <strain evidence="1 2">CBS 114405</strain>
    </source>
</reference>